<accession>A0A841PC86</accession>
<protein>
    <submittedName>
        <fullName evidence="2">Uncharacterized protein YigE (DUF2233 family)</fullName>
    </submittedName>
</protein>
<evidence type="ECO:0000313" key="3">
    <source>
        <dbReference type="Proteomes" id="UP000556329"/>
    </source>
</evidence>
<evidence type="ECO:0000259" key="1">
    <source>
        <dbReference type="Pfam" id="PF09992"/>
    </source>
</evidence>
<keyword evidence="3" id="KW-1185">Reference proteome</keyword>
<comment type="caution">
    <text evidence="2">The sequence shown here is derived from an EMBL/GenBank/DDBJ whole genome shotgun (WGS) entry which is preliminary data.</text>
</comment>
<dbReference type="Pfam" id="PF09992">
    <property type="entry name" value="NAGPA"/>
    <property type="match status" value="1"/>
</dbReference>
<sequence length="262" mass="28438">MNFLTLLQSLPLLLALAKGALPSVAALGMGFGQWVASLPPCRDVAFEATSYLVCEVDPKRYSIELFWKDPAGKPFQSLHNLNASQQAASRAMLFAMNAGMYHPNLDPVGLYVERGKEMASVKTGSGSGNFSLQPNGIFYMSNGRAAVRSTRDFLKKRPPLDYATQSGPMLVIDGKLHPKFQADSTSRKTRDGVGVRKDGVAVFAISNGTVTFHAFARLFRDALGCDNALFLDGTISSLFASAIGRNDDYWNLGPMIGVFRKS</sequence>
<dbReference type="EMBL" id="JACHEF010000001">
    <property type="protein sequence ID" value="MBB6407479.1"/>
    <property type="molecule type" value="Genomic_DNA"/>
</dbReference>
<dbReference type="Proteomes" id="UP000556329">
    <property type="component" value="Unassembled WGS sequence"/>
</dbReference>
<feature type="domain" description="Phosphodiester glycosidase" evidence="1">
    <location>
        <begin position="94"/>
        <end position="247"/>
    </location>
</feature>
<evidence type="ECO:0000313" key="2">
    <source>
        <dbReference type="EMBL" id="MBB6407479.1"/>
    </source>
</evidence>
<proteinExistence type="predicted"/>
<reference evidence="2 3" key="1">
    <citation type="submission" date="2020-08" db="EMBL/GenBank/DDBJ databases">
        <title>Genomic Encyclopedia of Type Strains, Phase IV (KMG-IV): sequencing the most valuable type-strain genomes for metagenomic binning, comparative biology and taxonomic classification.</title>
        <authorList>
            <person name="Goeker M."/>
        </authorList>
    </citation>
    <scope>NUCLEOTIDE SEQUENCE [LARGE SCALE GENOMIC DNA]</scope>
    <source>
        <strain evidence="2 3">DSM 100039</strain>
    </source>
</reference>
<organism evidence="2 3">
    <name type="scientific">Mesorhizobium sangaii</name>
    <dbReference type="NCBI Taxonomy" id="505389"/>
    <lineage>
        <taxon>Bacteria</taxon>
        <taxon>Pseudomonadati</taxon>
        <taxon>Pseudomonadota</taxon>
        <taxon>Alphaproteobacteria</taxon>
        <taxon>Hyphomicrobiales</taxon>
        <taxon>Phyllobacteriaceae</taxon>
        <taxon>Mesorhizobium</taxon>
    </lineage>
</organism>
<name>A0A841PC86_9HYPH</name>
<dbReference type="RefSeq" id="WP_184870715.1">
    <property type="nucleotide sequence ID" value="NZ_JACHEF010000001.1"/>
</dbReference>
<dbReference type="InterPro" id="IPR018711">
    <property type="entry name" value="NAGPA"/>
</dbReference>
<gene>
    <name evidence="2" type="ORF">HNQ71_000123</name>
</gene>
<dbReference type="AlphaFoldDB" id="A0A841PC86"/>